<dbReference type="SMART" id="SM00822">
    <property type="entry name" value="PKS_KR"/>
    <property type="match status" value="1"/>
</dbReference>
<evidence type="ECO:0000313" key="6">
    <source>
        <dbReference type="Proteomes" id="UP000500953"/>
    </source>
</evidence>
<dbReference type="PROSITE" id="PS00061">
    <property type="entry name" value="ADH_SHORT"/>
    <property type="match status" value="1"/>
</dbReference>
<dbReference type="PRINTS" id="PR00080">
    <property type="entry name" value="SDRFAMILY"/>
</dbReference>
<dbReference type="AlphaFoldDB" id="A0A6G9ZD12"/>
<dbReference type="PRINTS" id="PR00081">
    <property type="entry name" value="GDHRDH"/>
</dbReference>
<dbReference type="Pfam" id="PF00106">
    <property type="entry name" value="adh_short"/>
    <property type="match status" value="1"/>
</dbReference>
<dbReference type="SUPFAM" id="SSF51735">
    <property type="entry name" value="NAD(P)-binding Rossmann-fold domains"/>
    <property type="match status" value="1"/>
</dbReference>
<dbReference type="InterPro" id="IPR002347">
    <property type="entry name" value="SDR_fam"/>
</dbReference>
<proteinExistence type="inferred from homology"/>
<dbReference type="Gene3D" id="3.40.50.720">
    <property type="entry name" value="NAD(P)-binding Rossmann-like Domain"/>
    <property type="match status" value="1"/>
</dbReference>
<reference evidence="5 6" key="1">
    <citation type="journal article" date="2019" name="ACS Chem. Biol.">
        <title>Identification and Mobilization of a Cryptic Antibiotic Biosynthesis Gene Locus from a Human-Pathogenic Nocardia Isolate.</title>
        <authorList>
            <person name="Herisse M."/>
            <person name="Ishida K."/>
            <person name="Porter J.L."/>
            <person name="Howden B."/>
            <person name="Hertweck C."/>
            <person name="Stinear T.P."/>
            <person name="Pidot S.J."/>
        </authorList>
    </citation>
    <scope>NUCLEOTIDE SEQUENCE [LARGE SCALE GENOMIC DNA]</scope>
    <source>
        <strain evidence="5 6">AUSMDU00012715</strain>
    </source>
</reference>
<evidence type="ECO:0000256" key="3">
    <source>
        <dbReference type="RuleBase" id="RU000363"/>
    </source>
</evidence>
<accession>A0A6G9ZD12</accession>
<dbReference type="Proteomes" id="UP000500953">
    <property type="component" value="Chromosome"/>
</dbReference>
<dbReference type="GO" id="GO:0016491">
    <property type="term" value="F:oxidoreductase activity"/>
    <property type="evidence" value="ECO:0007669"/>
    <property type="project" value="UniProtKB-KW"/>
</dbReference>
<name>A0A6G9ZD12_9NOCA</name>
<dbReference type="InterPro" id="IPR057326">
    <property type="entry name" value="KR_dom"/>
</dbReference>
<sequence length="264" mass="27911">MKFEEKRVLLTGASGGLGRTIARELARRGAHLILTGRNTSALDALTRECDSEVVAADLAEPDAAVRLVDAAGRIDIVVANAGLPCSGLLTELSITDIDRAIDVNLRSHMIIARQVIGGMRERRSGHLVFMSSLSGKTAAPRSSVYSATKFALRGFSLALREELRNDGIGVSAIFPGFIRDAGLFADAGSIRLPRFVGISSPEDVAAAVVRAVRGNVCEIDVASASLRIGARFATVVPEFAAVVQRRFGADRITAELAAGQTGKR</sequence>
<protein>
    <submittedName>
        <fullName evidence="5">SDR family NAD(P)-dependent oxidoreductase</fullName>
    </submittedName>
</protein>
<dbReference type="InterPro" id="IPR036291">
    <property type="entry name" value="NAD(P)-bd_dom_sf"/>
</dbReference>
<keyword evidence="2" id="KW-0560">Oxidoreductase</keyword>
<organism evidence="5 6">
    <name type="scientific">Nocardia terpenica</name>
    <dbReference type="NCBI Taxonomy" id="455432"/>
    <lineage>
        <taxon>Bacteria</taxon>
        <taxon>Bacillati</taxon>
        <taxon>Actinomycetota</taxon>
        <taxon>Actinomycetes</taxon>
        <taxon>Mycobacteriales</taxon>
        <taxon>Nocardiaceae</taxon>
        <taxon>Nocardia</taxon>
    </lineage>
</organism>
<evidence type="ECO:0000256" key="2">
    <source>
        <dbReference type="ARBA" id="ARBA00023002"/>
    </source>
</evidence>
<dbReference type="GO" id="GO:0016020">
    <property type="term" value="C:membrane"/>
    <property type="evidence" value="ECO:0007669"/>
    <property type="project" value="TreeGrafter"/>
</dbReference>
<dbReference type="EMBL" id="CP046173">
    <property type="protein sequence ID" value="QIS23392.1"/>
    <property type="molecule type" value="Genomic_DNA"/>
</dbReference>
<dbReference type="PANTHER" id="PTHR44196">
    <property type="entry name" value="DEHYDROGENASE/REDUCTASE SDR FAMILY MEMBER 7B"/>
    <property type="match status" value="1"/>
</dbReference>
<comment type="similarity">
    <text evidence="1 3">Belongs to the short-chain dehydrogenases/reductases (SDR) family.</text>
</comment>
<evidence type="ECO:0000313" key="5">
    <source>
        <dbReference type="EMBL" id="QIS23392.1"/>
    </source>
</evidence>
<dbReference type="RefSeq" id="WP_167490732.1">
    <property type="nucleotide sequence ID" value="NZ_CP046173.1"/>
</dbReference>
<feature type="domain" description="Ketoreductase" evidence="4">
    <location>
        <begin position="6"/>
        <end position="181"/>
    </location>
</feature>
<gene>
    <name evidence="5" type="ORF">F6W96_38725</name>
</gene>
<evidence type="ECO:0000256" key="1">
    <source>
        <dbReference type="ARBA" id="ARBA00006484"/>
    </source>
</evidence>
<dbReference type="InterPro" id="IPR020904">
    <property type="entry name" value="Sc_DH/Rdtase_CS"/>
</dbReference>
<dbReference type="PANTHER" id="PTHR44196:SF1">
    <property type="entry name" value="DEHYDROGENASE_REDUCTASE SDR FAMILY MEMBER 7B"/>
    <property type="match status" value="1"/>
</dbReference>
<evidence type="ECO:0000259" key="4">
    <source>
        <dbReference type="SMART" id="SM00822"/>
    </source>
</evidence>